<evidence type="ECO:0000313" key="3">
    <source>
        <dbReference type="Proteomes" id="UP000004986"/>
    </source>
</evidence>
<proteinExistence type="predicted"/>
<dbReference type="GO" id="GO:0004355">
    <property type="term" value="F:glutamate synthase (NADPH) activity"/>
    <property type="evidence" value="ECO:0007669"/>
    <property type="project" value="UniProtKB-EC"/>
</dbReference>
<dbReference type="InterPro" id="IPR017932">
    <property type="entry name" value="GATase_2_dom"/>
</dbReference>
<dbReference type="EMBL" id="AEAI01004039">
    <property type="protein sequence ID" value="EGH49256.1"/>
    <property type="molecule type" value="Genomic_DNA"/>
</dbReference>
<dbReference type="Pfam" id="PF00310">
    <property type="entry name" value="GATase_2"/>
    <property type="match status" value="1"/>
</dbReference>
<name>F3GQA3_PSESJ</name>
<dbReference type="InterPro" id="IPR029055">
    <property type="entry name" value="Ntn_hydrolases_N"/>
</dbReference>
<protein>
    <submittedName>
        <fullName evidence="2">Glutamate synthase subunit alpha</fullName>
        <ecNumber evidence="2">1.4.1.13</ecNumber>
    </submittedName>
</protein>
<sequence length="53" mass="6074">MMVTGGIDLFRGVRMIIPPAWQNVETMDPDLRAFYEYNSMHMEPWDGPAGVVM</sequence>
<dbReference type="HOGENOM" id="CLU_3073557_0_0_6"/>
<feature type="non-terminal residue" evidence="2">
    <location>
        <position position="53"/>
    </location>
</feature>
<evidence type="ECO:0000259" key="1">
    <source>
        <dbReference type="Pfam" id="PF00310"/>
    </source>
</evidence>
<keyword evidence="3" id="KW-1185">Reference proteome</keyword>
<feature type="domain" description="Glutamine amidotransferase type-2" evidence="1">
    <location>
        <begin position="1"/>
        <end position="53"/>
    </location>
</feature>
<evidence type="ECO:0000313" key="2">
    <source>
        <dbReference type="EMBL" id="EGH49256.1"/>
    </source>
</evidence>
<comment type="caution">
    <text evidence="2">The sequence shown here is derived from an EMBL/GenBank/DDBJ whole genome shotgun (WGS) entry which is preliminary data.</text>
</comment>
<organism evidence="2 3">
    <name type="scientific">Pseudomonas syringae pv. pisi str. 1704B</name>
    <dbReference type="NCBI Taxonomy" id="629263"/>
    <lineage>
        <taxon>Bacteria</taxon>
        <taxon>Pseudomonadati</taxon>
        <taxon>Pseudomonadota</taxon>
        <taxon>Gammaproteobacteria</taxon>
        <taxon>Pseudomonadales</taxon>
        <taxon>Pseudomonadaceae</taxon>
        <taxon>Pseudomonas</taxon>
        <taxon>Pseudomonas syringae</taxon>
    </lineage>
</organism>
<dbReference type="Gene3D" id="3.60.20.10">
    <property type="entry name" value="Glutamine Phosphoribosylpyrophosphate, subunit 1, domain 1"/>
    <property type="match status" value="1"/>
</dbReference>
<dbReference type="Proteomes" id="UP000004986">
    <property type="component" value="Unassembled WGS sequence"/>
</dbReference>
<dbReference type="SUPFAM" id="SSF56235">
    <property type="entry name" value="N-terminal nucleophile aminohydrolases (Ntn hydrolases)"/>
    <property type="match status" value="1"/>
</dbReference>
<gene>
    <name evidence="2" type="primary">gltB</name>
    <name evidence="2" type="ORF">PSYPI_45608</name>
</gene>
<dbReference type="AlphaFoldDB" id="F3GQA3"/>
<keyword evidence="2" id="KW-0560">Oxidoreductase</keyword>
<accession>F3GQA3</accession>
<reference evidence="2 3" key="1">
    <citation type="journal article" date="2011" name="PLoS Pathog.">
        <title>Dynamic evolution of pathogenicity revealed by sequencing and comparative genomics of 19 Pseudomonas syringae isolates.</title>
        <authorList>
            <person name="Baltrus D.A."/>
            <person name="Nishimura M.T."/>
            <person name="Romanchuk A."/>
            <person name="Chang J.H."/>
            <person name="Mukhtar M.S."/>
            <person name="Cherkis K."/>
            <person name="Roach J."/>
            <person name="Grant S.R."/>
            <person name="Jones C.D."/>
            <person name="Dangl J.L."/>
        </authorList>
    </citation>
    <scope>NUCLEOTIDE SEQUENCE [LARGE SCALE GENOMIC DNA]</scope>
    <source>
        <strain evidence="2 3">1704B</strain>
    </source>
</reference>
<dbReference type="EC" id="1.4.1.13" evidence="2"/>